<sequence length="442" mass="50107">MMRCPRCQLGTLELQRDGTIYLCKHCKYIQDNESAQFVTTEQFTETLRNVRMTTRTVKARRPIKRSTRKKMQLDAERLKELRLFYNKCSRRLREFSLHDKSLLAIWKRVCASILELYQHLRAVMTESPDPYSSIHANFVATATRECQANNTELSISPSNLLVLLSHANAMAIATYVFATELAGRTVLPSCVIAYLRSRDVSQKPPSLLLVSRCYRILPIVALPSVTRARLLFDVETAFTQIASLCLVFQGYKLANPLLAPWVNLSTHLSTLCPQPLCGFHAFMSTSRTSLGKGIPQTILSPCRYICIFLLLAYIPLTLSCSGDELWKHPNPKVPSLNLTTCYHNFCTWTTETAKFFKGIGLDLLAYRPFNSFPLEEFVGMTDANQNNREESSNEQPSLDDVSCMLAAICELSVERFVRSSLEVARIIMLPRSESEFDQSKLG</sequence>
<comment type="caution">
    <text evidence="1">The sequence shown here is derived from an EMBL/GenBank/DDBJ whole genome shotgun (WGS) entry which is preliminary data.</text>
</comment>
<evidence type="ECO:0000313" key="2">
    <source>
        <dbReference type="Proteomes" id="UP000070089"/>
    </source>
</evidence>
<dbReference type="Proteomes" id="UP000070089">
    <property type="component" value="Unassembled WGS sequence"/>
</dbReference>
<dbReference type="OrthoDB" id="10256342at2759"/>
<organism evidence="1 2">
    <name type="scientific">Giardia duodenalis assemblage B</name>
    <dbReference type="NCBI Taxonomy" id="1394984"/>
    <lineage>
        <taxon>Eukaryota</taxon>
        <taxon>Metamonada</taxon>
        <taxon>Diplomonadida</taxon>
        <taxon>Hexamitidae</taxon>
        <taxon>Giardiinae</taxon>
        <taxon>Giardia</taxon>
    </lineage>
</organism>
<proteinExistence type="predicted"/>
<accession>A0A132NN85</accession>
<protein>
    <submittedName>
        <fullName evidence="1">Uncharacterized protein</fullName>
    </submittedName>
</protein>
<dbReference type="EMBL" id="JXTI01000179">
    <property type="protein sequence ID" value="KWX11506.1"/>
    <property type="molecule type" value="Genomic_DNA"/>
</dbReference>
<dbReference type="VEuPathDB" id="GiardiaDB:QR46_4531"/>
<dbReference type="AlphaFoldDB" id="A0A132NN85"/>
<evidence type="ECO:0000313" key="1">
    <source>
        <dbReference type="EMBL" id="KWX11506.1"/>
    </source>
</evidence>
<name>A0A132NN85_GIAIN</name>
<reference evidence="1 2" key="1">
    <citation type="journal article" date="2015" name="Mol. Biochem. Parasitol.">
        <title>Identification of polymorphic genes for use in assemblage B genotyping assays through comparative genomics of multiple assemblage B Giardia duodenalis isolates.</title>
        <authorList>
            <person name="Wielinga C."/>
            <person name="Thompson R.C."/>
            <person name="Monis P."/>
            <person name="Ryan U."/>
        </authorList>
    </citation>
    <scope>NUCLEOTIDE SEQUENCE [LARGE SCALE GENOMIC DNA]</scope>
    <source>
        <strain evidence="1 2">BAH15c1</strain>
    </source>
</reference>
<gene>
    <name evidence="1" type="ORF">QR46_4531</name>
</gene>